<dbReference type="AlphaFoldDB" id="A0A1W9Z0T2"/>
<evidence type="ECO:0000256" key="1">
    <source>
        <dbReference type="SAM" id="MobiDB-lite"/>
    </source>
</evidence>
<dbReference type="Proteomes" id="UP000192366">
    <property type="component" value="Unassembled WGS sequence"/>
</dbReference>
<keyword evidence="4" id="KW-1185">Reference proteome</keyword>
<reference evidence="3 4" key="1">
    <citation type="submission" date="2017-02" db="EMBL/GenBank/DDBJ databases">
        <title>The new phylogeny of genus Mycobacterium.</title>
        <authorList>
            <person name="Tortoli E."/>
            <person name="Trovato A."/>
            <person name="Cirillo D.M."/>
        </authorList>
    </citation>
    <scope>NUCLEOTIDE SEQUENCE [LARGE SCALE GENOMIC DNA]</scope>
    <source>
        <strain evidence="3 4">DSM 45578</strain>
    </source>
</reference>
<organism evidence="3 4">
    <name type="scientific">Mycolicibacterium bacteremicum</name>
    <name type="common">Mycobacterium bacteremicum</name>
    <dbReference type="NCBI Taxonomy" id="564198"/>
    <lineage>
        <taxon>Bacteria</taxon>
        <taxon>Bacillati</taxon>
        <taxon>Actinomycetota</taxon>
        <taxon>Actinomycetes</taxon>
        <taxon>Mycobacteriales</taxon>
        <taxon>Mycobacteriaceae</taxon>
        <taxon>Mycolicibacterium</taxon>
    </lineage>
</organism>
<feature type="compositionally biased region" description="Low complexity" evidence="1">
    <location>
        <begin position="219"/>
        <end position="231"/>
    </location>
</feature>
<gene>
    <name evidence="3" type="ORF">BST17_06225</name>
</gene>
<feature type="compositionally biased region" description="Basic and acidic residues" evidence="1">
    <location>
        <begin position="187"/>
        <end position="218"/>
    </location>
</feature>
<keyword evidence="2" id="KW-0472">Membrane</keyword>
<feature type="compositionally biased region" description="Low complexity" evidence="1">
    <location>
        <begin position="239"/>
        <end position="252"/>
    </location>
</feature>
<sequence length="261" mass="26669">MLSLLAPCHHRTVAIKAAPRTDSRLAARCAALASLGAAVVHFAVVPAHWQEWPLSGAFFAVLALLQLIWARAVLVRTTVSVLAAGVVLNVGAMALWALSRTAGTPFGPHAGQPEVVQGADLAALLLQIYVVMGAGWIWYRGAQGNPVSLMASATVLLGAVAVVTLASTVGVVSGQRHGHHHSPAEAGADHHGPTPSDAGHHGTDAGHAGDHHGDDQHGHAPASAVPLNVTPVAPPLAPPAEAAPLPVAPAQPLHDHTSHEH</sequence>
<feature type="transmembrane region" description="Helical" evidence="2">
    <location>
        <begin position="81"/>
        <end position="99"/>
    </location>
</feature>
<name>A0A1W9Z0T2_MYCBA</name>
<keyword evidence="2" id="KW-0812">Transmembrane</keyword>
<dbReference type="EMBL" id="MVHJ01000004">
    <property type="protein sequence ID" value="ORA05941.1"/>
    <property type="molecule type" value="Genomic_DNA"/>
</dbReference>
<feature type="region of interest" description="Disordered" evidence="1">
    <location>
        <begin position="173"/>
        <end position="261"/>
    </location>
</feature>
<evidence type="ECO:0000313" key="3">
    <source>
        <dbReference type="EMBL" id="ORA05941.1"/>
    </source>
</evidence>
<feature type="transmembrane region" description="Helical" evidence="2">
    <location>
        <begin position="25"/>
        <end position="44"/>
    </location>
</feature>
<feature type="transmembrane region" description="Helical" evidence="2">
    <location>
        <begin position="151"/>
        <end position="172"/>
    </location>
</feature>
<comment type="caution">
    <text evidence="3">The sequence shown here is derived from an EMBL/GenBank/DDBJ whole genome shotgun (WGS) entry which is preliminary data.</text>
</comment>
<protein>
    <submittedName>
        <fullName evidence="3">Uncharacterized protein</fullName>
    </submittedName>
</protein>
<feature type="transmembrane region" description="Helical" evidence="2">
    <location>
        <begin position="119"/>
        <end position="139"/>
    </location>
</feature>
<evidence type="ECO:0000313" key="4">
    <source>
        <dbReference type="Proteomes" id="UP000192366"/>
    </source>
</evidence>
<proteinExistence type="predicted"/>
<accession>A0A1W9Z0T2</accession>
<keyword evidence="2" id="KW-1133">Transmembrane helix</keyword>
<evidence type="ECO:0000256" key="2">
    <source>
        <dbReference type="SAM" id="Phobius"/>
    </source>
</evidence>
<feature type="transmembrane region" description="Helical" evidence="2">
    <location>
        <begin position="56"/>
        <end position="74"/>
    </location>
</feature>